<reference evidence="2" key="1">
    <citation type="journal article" date="2017" name="Nat. Ecol. Evol.">
        <title>Genome expansion and lineage-specific genetic innovations in the forest pathogenic fungi Armillaria.</title>
        <authorList>
            <person name="Sipos G."/>
            <person name="Prasanna A.N."/>
            <person name="Walter M.C."/>
            <person name="O'Connor E."/>
            <person name="Balint B."/>
            <person name="Krizsan K."/>
            <person name="Kiss B."/>
            <person name="Hess J."/>
            <person name="Varga T."/>
            <person name="Slot J."/>
            <person name="Riley R."/>
            <person name="Boka B."/>
            <person name="Rigling D."/>
            <person name="Barry K."/>
            <person name="Lee J."/>
            <person name="Mihaltcheva S."/>
            <person name="LaButti K."/>
            <person name="Lipzen A."/>
            <person name="Waldron R."/>
            <person name="Moloney N.M."/>
            <person name="Sperisen C."/>
            <person name="Kredics L."/>
            <person name="Vagvoelgyi C."/>
            <person name="Patrignani A."/>
            <person name="Fitzpatrick D."/>
            <person name="Nagy I."/>
            <person name="Doyle S."/>
            <person name="Anderson J.B."/>
            <person name="Grigoriev I.V."/>
            <person name="Gueldener U."/>
            <person name="Muensterkoetter M."/>
            <person name="Nagy L.G."/>
        </authorList>
    </citation>
    <scope>NUCLEOTIDE SEQUENCE [LARGE SCALE GENOMIC DNA]</scope>
    <source>
        <strain evidence="2">28-4</strain>
    </source>
</reference>
<dbReference type="Proteomes" id="UP000218334">
    <property type="component" value="Unassembled WGS sequence"/>
</dbReference>
<protein>
    <submittedName>
        <fullName evidence="1">Uncharacterized protein</fullName>
    </submittedName>
</protein>
<evidence type="ECO:0000313" key="2">
    <source>
        <dbReference type="Proteomes" id="UP000218334"/>
    </source>
</evidence>
<dbReference type="AlphaFoldDB" id="A0A2H3B170"/>
<dbReference type="EMBL" id="KZ293450">
    <property type="protein sequence ID" value="PBK64615.1"/>
    <property type="molecule type" value="Genomic_DNA"/>
</dbReference>
<sequence>MFRCFDSASSDNDTSCACLGVTILLAQLNIILGTSYTLDMPSLSSLLEGCIANDYDFGTAYGRRRPNAEVLRY</sequence>
<keyword evidence="2" id="KW-1185">Reference proteome</keyword>
<evidence type="ECO:0000313" key="1">
    <source>
        <dbReference type="EMBL" id="PBK64615.1"/>
    </source>
</evidence>
<accession>A0A2H3B170</accession>
<proteinExistence type="predicted"/>
<organism evidence="1 2">
    <name type="scientific">Armillaria solidipes</name>
    <dbReference type="NCBI Taxonomy" id="1076256"/>
    <lineage>
        <taxon>Eukaryota</taxon>
        <taxon>Fungi</taxon>
        <taxon>Dikarya</taxon>
        <taxon>Basidiomycota</taxon>
        <taxon>Agaricomycotina</taxon>
        <taxon>Agaricomycetes</taxon>
        <taxon>Agaricomycetidae</taxon>
        <taxon>Agaricales</taxon>
        <taxon>Marasmiineae</taxon>
        <taxon>Physalacriaceae</taxon>
        <taxon>Armillaria</taxon>
    </lineage>
</organism>
<name>A0A2H3B170_9AGAR</name>
<gene>
    <name evidence="1" type="ORF">ARMSODRAFT_456164</name>
</gene>